<feature type="transmembrane region" description="Helical" evidence="1">
    <location>
        <begin position="175"/>
        <end position="193"/>
    </location>
</feature>
<dbReference type="EMBL" id="JAPDFW010000095">
    <property type="protein sequence ID" value="KAJ5070398.1"/>
    <property type="molecule type" value="Genomic_DNA"/>
</dbReference>
<gene>
    <name evidence="2" type="ORF">M0811_10870</name>
</gene>
<feature type="transmembrane region" description="Helical" evidence="1">
    <location>
        <begin position="12"/>
        <end position="32"/>
    </location>
</feature>
<comment type="caution">
    <text evidence="2">The sequence shown here is derived from an EMBL/GenBank/DDBJ whole genome shotgun (WGS) entry which is preliminary data.</text>
</comment>
<dbReference type="AlphaFoldDB" id="A0A9Q0LCW0"/>
<sequence>MTTETWEKVFYPIAACFYFIFFIITLIRWILLLKRTKQLFHQKIFFLLIGLLCLSRTITLLMIGIPSFQDKYDTRLQNAVLIESNFMFTAFLLIIFSLNNLKVPEEIQSDSKQKMIFLGFIIVDTVFVIIFIYLIFVTSIARWFLAIGFLLLSIGFLIYSFKLRKNLEDAKKPKKFYYAFLFCTISFLLRIPLLVLEKQLKTNNQSKELLINIYYVLFGELIPISLMTFYVFDIPIKPSHLQTFSLHLLNENVKTTN</sequence>
<keyword evidence="1" id="KW-0812">Transmembrane</keyword>
<keyword evidence="3" id="KW-1185">Reference proteome</keyword>
<protein>
    <submittedName>
        <fullName evidence="2">Tobamovirus multiplication protein 1-like isoform x1</fullName>
    </submittedName>
</protein>
<name>A0A9Q0LCW0_ANAIG</name>
<feature type="transmembrane region" description="Helical" evidence="1">
    <location>
        <begin position="44"/>
        <end position="65"/>
    </location>
</feature>
<keyword evidence="1" id="KW-1133">Transmembrane helix</keyword>
<feature type="transmembrane region" description="Helical" evidence="1">
    <location>
        <begin position="213"/>
        <end position="232"/>
    </location>
</feature>
<reference evidence="2" key="1">
    <citation type="submission" date="2022-10" db="EMBL/GenBank/DDBJ databases">
        <title>Novel sulphate-reducing endosymbionts in the free-living metamonad Anaeramoeba.</title>
        <authorList>
            <person name="Jerlstrom-Hultqvist J."/>
            <person name="Cepicka I."/>
            <person name="Gallot-Lavallee L."/>
            <person name="Salas-Leiva D."/>
            <person name="Curtis B.A."/>
            <person name="Zahonova K."/>
            <person name="Pipaliya S."/>
            <person name="Dacks J."/>
            <person name="Roger A.J."/>
        </authorList>
    </citation>
    <scope>NUCLEOTIDE SEQUENCE</scope>
    <source>
        <strain evidence="2">BMAN</strain>
    </source>
</reference>
<evidence type="ECO:0000256" key="1">
    <source>
        <dbReference type="SAM" id="Phobius"/>
    </source>
</evidence>
<evidence type="ECO:0000313" key="2">
    <source>
        <dbReference type="EMBL" id="KAJ5070398.1"/>
    </source>
</evidence>
<dbReference type="Proteomes" id="UP001149090">
    <property type="component" value="Unassembled WGS sequence"/>
</dbReference>
<feature type="transmembrane region" description="Helical" evidence="1">
    <location>
        <begin position="85"/>
        <end position="103"/>
    </location>
</feature>
<accession>A0A9Q0LCW0</accession>
<organism evidence="2 3">
    <name type="scientific">Anaeramoeba ignava</name>
    <name type="common">Anaerobic marine amoeba</name>
    <dbReference type="NCBI Taxonomy" id="1746090"/>
    <lineage>
        <taxon>Eukaryota</taxon>
        <taxon>Metamonada</taxon>
        <taxon>Anaeramoebidae</taxon>
        <taxon>Anaeramoeba</taxon>
    </lineage>
</organism>
<keyword evidence="1" id="KW-0472">Membrane</keyword>
<proteinExistence type="predicted"/>
<evidence type="ECO:0000313" key="3">
    <source>
        <dbReference type="Proteomes" id="UP001149090"/>
    </source>
</evidence>
<feature type="transmembrane region" description="Helical" evidence="1">
    <location>
        <begin position="143"/>
        <end position="163"/>
    </location>
</feature>
<feature type="transmembrane region" description="Helical" evidence="1">
    <location>
        <begin position="115"/>
        <end position="137"/>
    </location>
</feature>